<reference evidence="1" key="1">
    <citation type="journal article" date="2013" name="Environ. Microbiol.">
        <title>Microbiota from the distal guts of lean and obese adolescents exhibit partial functional redundancy besides clear differences in community structure.</title>
        <authorList>
            <person name="Ferrer M."/>
            <person name="Ruiz A."/>
            <person name="Lanza F."/>
            <person name="Haange S.B."/>
            <person name="Oberbach A."/>
            <person name="Till H."/>
            <person name="Bargiela R."/>
            <person name="Campoy C."/>
            <person name="Segura M.T."/>
            <person name="Richter M."/>
            <person name="von Bergen M."/>
            <person name="Seifert J."/>
            <person name="Suarez A."/>
        </authorList>
    </citation>
    <scope>NUCLEOTIDE SEQUENCE</scope>
</reference>
<dbReference type="EMBL" id="AJWZ01009695">
    <property type="protein sequence ID" value="EKC50552.1"/>
    <property type="molecule type" value="Genomic_DNA"/>
</dbReference>
<name>K1RPP5_9ZZZZ</name>
<sequence>MRKLSKYEKETIINWNEGETIASIYTFNASLKRRLADFSRKYPLLCRLERSTP</sequence>
<proteinExistence type="predicted"/>
<evidence type="ECO:0000313" key="1">
    <source>
        <dbReference type="EMBL" id="EKC50552.1"/>
    </source>
</evidence>
<dbReference type="AlphaFoldDB" id="K1RPP5"/>
<gene>
    <name evidence="1" type="ORF">OBE_14074</name>
</gene>
<comment type="caution">
    <text evidence="1">The sequence shown here is derived from an EMBL/GenBank/DDBJ whole genome shotgun (WGS) entry which is preliminary data.</text>
</comment>
<accession>K1RPP5</accession>
<organism evidence="1">
    <name type="scientific">human gut metagenome</name>
    <dbReference type="NCBI Taxonomy" id="408170"/>
    <lineage>
        <taxon>unclassified sequences</taxon>
        <taxon>metagenomes</taxon>
        <taxon>organismal metagenomes</taxon>
    </lineage>
</organism>
<protein>
    <submittedName>
        <fullName evidence="1">Uncharacterized protein</fullName>
    </submittedName>
</protein>
<feature type="non-terminal residue" evidence="1">
    <location>
        <position position="53"/>
    </location>
</feature>